<keyword evidence="3" id="KW-1185">Reference proteome</keyword>
<feature type="compositionally biased region" description="Basic and acidic residues" evidence="1">
    <location>
        <begin position="45"/>
        <end position="65"/>
    </location>
</feature>
<evidence type="ECO:0000313" key="2">
    <source>
        <dbReference type="EMBL" id="CAH1391118.1"/>
    </source>
</evidence>
<reference evidence="2" key="1">
    <citation type="submission" date="2022-01" db="EMBL/GenBank/DDBJ databases">
        <authorList>
            <person name="King R."/>
        </authorList>
    </citation>
    <scope>NUCLEOTIDE SEQUENCE</scope>
</reference>
<dbReference type="EMBL" id="OV725077">
    <property type="protein sequence ID" value="CAH1391118.1"/>
    <property type="molecule type" value="Genomic_DNA"/>
</dbReference>
<evidence type="ECO:0000313" key="3">
    <source>
        <dbReference type="Proteomes" id="UP001152798"/>
    </source>
</evidence>
<evidence type="ECO:0000256" key="1">
    <source>
        <dbReference type="SAM" id="MobiDB-lite"/>
    </source>
</evidence>
<feature type="compositionally biased region" description="Acidic residues" evidence="1">
    <location>
        <begin position="29"/>
        <end position="41"/>
    </location>
</feature>
<dbReference type="AlphaFoldDB" id="A0A9P0E750"/>
<proteinExistence type="predicted"/>
<name>A0A9P0E750_NEZVI</name>
<accession>A0A9P0E750</accession>
<gene>
    <name evidence="2" type="ORF">NEZAVI_LOCUS2197</name>
</gene>
<sequence>MDPVDTALPFKKPALAPVELNKNKPTPEIGDDYDGQEEEGGSQDSLREESGDEERHENTGRDSRAERTLLLSPIIFLISIFLATN</sequence>
<protein>
    <submittedName>
        <fullName evidence="2">Uncharacterized protein</fullName>
    </submittedName>
</protein>
<feature type="region of interest" description="Disordered" evidence="1">
    <location>
        <begin position="1"/>
        <end position="65"/>
    </location>
</feature>
<organism evidence="2 3">
    <name type="scientific">Nezara viridula</name>
    <name type="common">Southern green stink bug</name>
    <name type="synonym">Cimex viridulus</name>
    <dbReference type="NCBI Taxonomy" id="85310"/>
    <lineage>
        <taxon>Eukaryota</taxon>
        <taxon>Metazoa</taxon>
        <taxon>Ecdysozoa</taxon>
        <taxon>Arthropoda</taxon>
        <taxon>Hexapoda</taxon>
        <taxon>Insecta</taxon>
        <taxon>Pterygota</taxon>
        <taxon>Neoptera</taxon>
        <taxon>Paraneoptera</taxon>
        <taxon>Hemiptera</taxon>
        <taxon>Heteroptera</taxon>
        <taxon>Panheteroptera</taxon>
        <taxon>Pentatomomorpha</taxon>
        <taxon>Pentatomoidea</taxon>
        <taxon>Pentatomidae</taxon>
        <taxon>Pentatominae</taxon>
        <taxon>Nezara</taxon>
    </lineage>
</organism>
<dbReference type="Proteomes" id="UP001152798">
    <property type="component" value="Chromosome 1"/>
</dbReference>